<protein>
    <submittedName>
        <fullName evidence="3">Capsular polysaccharide biosynthesis protein</fullName>
    </submittedName>
</protein>
<comment type="similarity">
    <text evidence="1">Belongs to the CapA family.</text>
</comment>
<dbReference type="EMBL" id="BQKA01000024">
    <property type="protein sequence ID" value="GJM50267.1"/>
    <property type="molecule type" value="Genomic_DNA"/>
</dbReference>
<dbReference type="RefSeq" id="WP_264847667.1">
    <property type="nucleotide sequence ID" value="NZ_BPMA01000065.1"/>
</dbReference>
<dbReference type="AlphaFoldDB" id="A0AAV5AXQ2"/>
<dbReference type="Proteomes" id="UP001207736">
    <property type="component" value="Unassembled WGS sequence"/>
</dbReference>
<dbReference type="InterPro" id="IPR052169">
    <property type="entry name" value="CW_Biosynth-Accessory"/>
</dbReference>
<dbReference type="EMBL" id="BQKB01000050">
    <property type="protein sequence ID" value="GJM53784.1"/>
    <property type="molecule type" value="Genomic_DNA"/>
</dbReference>
<comment type="caution">
    <text evidence="3">The sequence shown here is derived from an EMBL/GenBank/DDBJ whole genome shotgun (WGS) entry which is preliminary data.</text>
</comment>
<evidence type="ECO:0000259" key="2">
    <source>
        <dbReference type="SMART" id="SM00854"/>
    </source>
</evidence>
<dbReference type="Gene3D" id="3.60.21.10">
    <property type="match status" value="1"/>
</dbReference>
<dbReference type="SUPFAM" id="SSF56300">
    <property type="entry name" value="Metallo-dependent phosphatases"/>
    <property type="match status" value="1"/>
</dbReference>
<name>A0AAV5AXQ2_9FLAO</name>
<feature type="domain" description="Capsule synthesis protein CapA" evidence="2">
    <location>
        <begin position="25"/>
        <end position="272"/>
    </location>
</feature>
<accession>A0AAV5AXQ2</accession>
<sequence length="364" mass="41416">MRKILFILVILLNYFSFSQEKNAMSLLFMGDIMGHEPQITSAYDADTKTYNYDSVFAQILPIIKQNDFGIANLEVTLAGEPYSGYPMFSSPDALVQACKKSGINVMVTANNHSCDRGKKGVVRTLDVLDSLQILHTGTFRNQQEREEKNLLILEKNNIKVGILNYTYGTNGMPIPEPTIVNLLDTITIVSDIAKARNKGLDKLIATVHWGNEYQQSPSKKQEEMANFLFDKGIDIIIGSHPHVLQPMVYYPAQEHKKEQMIVYSLGNFVSNQRKPNTDGGAMVKLVFEKENETTQIAQKGYYLTWVHKYLVGKKYRYEIVSCTQAEQGNYECLNEEDTKKIKLFIANTRKLFQSKNINIEEIVK</sequence>
<keyword evidence="6" id="KW-1185">Reference proteome</keyword>
<evidence type="ECO:0000313" key="4">
    <source>
        <dbReference type="EMBL" id="GJM53784.1"/>
    </source>
</evidence>
<dbReference type="InterPro" id="IPR019079">
    <property type="entry name" value="Capsule_synth_CapA"/>
</dbReference>
<dbReference type="InterPro" id="IPR029052">
    <property type="entry name" value="Metallo-depent_PP-like"/>
</dbReference>
<dbReference type="PANTHER" id="PTHR33393">
    <property type="entry name" value="POLYGLUTAMINE SYNTHESIS ACCESSORY PROTEIN RV0574C-RELATED"/>
    <property type="match status" value="1"/>
</dbReference>
<evidence type="ECO:0000256" key="1">
    <source>
        <dbReference type="ARBA" id="ARBA00005662"/>
    </source>
</evidence>
<dbReference type="Pfam" id="PF09587">
    <property type="entry name" value="PGA_cap"/>
    <property type="match status" value="1"/>
</dbReference>
<evidence type="ECO:0000313" key="5">
    <source>
        <dbReference type="Proteomes" id="UP001207736"/>
    </source>
</evidence>
<organism evidence="3 5">
    <name type="scientific">Capnocytophaga catalasegens</name>
    <dbReference type="NCBI Taxonomy" id="1004260"/>
    <lineage>
        <taxon>Bacteria</taxon>
        <taxon>Pseudomonadati</taxon>
        <taxon>Bacteroidota</taxon>
        <taxon>Flavobacteriia</taxon>
        <taxon>Flavobacteriales</taxon>
        <taxon>Flavobacteriaceae</taxon>
        <taxon>Capnocytophaga</taxon>
    </lineage>
</organism>
<dbReference type="SMART" id="SM00854">
    <property type="entry name" value="PGA_cap"/>
    <property type="match status" value="1"/>
</dbReference>
<dbReference type="CDD" id="cd07381">
    <property type="entry name" value="MPP_CapA"/>
    <property type="match status" value="1"/>
</dbReference>
<dbReference type="PANTHER" id="PTHR33393:SF12">
    <property type="entry name" value="CAPSULE BIOSYNTHESIS PROTEIN CAPA"/>
    <property type="match status" value="1"/>
</dbReference>
<evidence type="ECO:0000313" key="3">
    <source>
        <dbReference type="EMBL" id="GJM50267.1"/>
    </source>
</evidence>
<gene>
    <name evidence="3" type="ORF">RCZ15_12400</name>
    <name evidence="4" type="ORF">RCZ16_21000</name>
</gene>
<evidence type="ECO:0000313" key="6">
    <source>
        <dbReference type="Proteomes" id="UP001208692"/>
    </source>
</evidence>
<reference evidence="3 6" key="1">
    <citation type="submission" date="2021-11" db="EMBL/GenBank/DDBJ databases">
        <title>Draft genome sequence of Capnocytophaga sp. strain KC07075 isolated from cat oral cavity.</title>
        <authorList>
            <person name="Suzuki M."/>
            <person name="Imaoka K."/>
            <person name="Kimura M."/>
            <person name="Morikawa S."/>
            <person name="Maeda K."/>
        </authorList>
    </citation>
    <scope>NUCLEOTIDE SEQUENCE</scope>
    <source>
        <strain evidence="3">KC07075</strain>
        <strain evidence="4 6">KC07079</strain>
    </source>
</reference>
<dbReference type="Proteomes" id="UP001208692">
    <property type="component" value="Unassembled WGS sequence"/>
</dbReference>
<proteinExistence type="inferred from homology"/>